<reference evidence="3 4" key="1">
    <citation type="submission" date="2023-01" db="EMBL/GenBank/DDBJ databases">
        <title>Analysis of 21 Apiospora genomes using comparative genomics revels a genus with tremendous synthesis potential of carbohydrate active enzymes and secondary metabolites.</title>
        <authorList>
            <person name="Sorensen T."/>
        </authorList>
    </citation>
    <scope>NUCLEOTIDE SEQUENCE [LARGE SCALE GENOMIC DNA]</scope>
    <source>
        <strain evidence="3 4">CBS 117206</strain>
    </source>
</reference>
<gene>
    <name evidence="3" type="ORF">PG999_003969</name>
</gene>
<evidence type="ECO:0000313" key="3">
    <source>
        <dbReference type="EMBL" id="KAK8124051.1"/>
    </source>
</evidence>
<accession>A0AAW0R565</accession>
<comment type="caution">
    <text evidence="3">The sequence shown here is derived from an EMBL/GenBank/DDBJ whole genome shotgun (WGS) entry which is preliminary data.</text>
</comment>
<feature type="compositionally biased region" description="Basic and acidic residues" evidence="1">
    <location>
        <begin position="385"/>
        <end position="398"/>
    </location>
</feature>
<feature type="domain" description="DUF7025" evidence="2">
    <location>
        <begin position="435"/>
        <end position="548"/>
    </location>
</feature>
<dbReference type="EMBL" id="JAQQWP010000003">
    <property type="protein sequence ID" value="KAK8124051.1"/>
    <property type="molecule type" value="Genomic_DNA"/>
</dbReference>
<name>A0AAW0R565_9PEZI</name>
<dbReference type="PANTHER" id="PTHR46411:SF2">
    <property type="entry name" value="AAA+ ATPASE DOMAIN-CONTAINING PROTEIN"/>
    <property type="match status" value="1"/>
</dbReference>
<feature type="region of interest" description="Disordered" evidence="1">
    <location>
        <begin position="1"/>
        <end position="39"/>
    </location>
</feature>
<dbReference type="AlphaFoldDB" id="A0AAW0R565"/>
<evidence type="ECO:0000313" key="4">
    <source>
        <dbReference type="Proteomes" id="UP001392437"/>
    </source>
</evidence>
<feature type="compositionally biased region" description="Polar residues" evidence="1">
    <location>
        <begin position="8"/>
        <end position="21"/>
    </location>
</feature>
<dbReference type="Pfam" id="PF22942">
    <property type="entry name" value="DUF7025"/>
    <property type="match status" value="1"/>
</dbReference>
<feature type="region of interest" description="Disordered" evidence="1">
    <location>
        <begin position="308"/>
        <end position="340"/>
    </location>
</feature>
<feature type="compositionally biased region" description="Polar residues" evidence="1">
    <location>
        <begin position="322"/>
        <end position="333"/>
    </location>
</feature>
<proteinExistence type="predicted"/>
<evidence type="ECO:0000256" key="1">
    <source>
        <dbReference type="SAM" id="MobiDB-lite"/>
    </source>
</evidence>
<feature type="compositionally biased region" description="Acidic residues" evidence="1">
    <location>
        <begin position="360"/>
        <end position="375"/>
    </location>
</feature>
<protein>
    <recommendedName>
        <fullName evidence="2">DUF7025 domain-containing protein</fullName>
    </recommendedName>
</protein>
<keyword evidence="4" id="KW-1185">Reference proteome</keyword>
<evidence type="ECO:0000259" key="2">
    <source>
        <dbReference type="Pfam" id="PF22942"/>
    </source>
</evidence>
<organism evidence="3 4">
    <name type="scientific">Apiospora kogelbergensis</name>
    <dbReference type="NCBI Taxonomy" id="1337665"/>
    <lineage>
        <taxon>Eukaryota</taxon>
        <taxon>Fungi</taxon>
        <taxon>Dikarya</taxon>
        <taxon>Ascomycota</taxon>
        <taxon>Pezizomycotina</taxon>
        <taxon>Sordariomycetes</taxon>
        <taxon>Xylariomycetidae</taxon>
        <taxon>Amphisphaeriales</taxon>
        <taxon>Apiosporaceae</taxon>
        <taxon>Apiospora</taxon>
    </lineage>
</organism>
<sequence length="788" mass="88300">MDSVPAPSGTSSAGLNPSEPANSDGEASEASGPTAPATLSPEAIEKRFKAIDTNIALINNVFNLKGATKRKEANHPTFESDISSDSDITYDSDDDYDEKLIRGVMNETVQVLGRLSNSHRAYRRTMKERRLDRVRTRRMEGRKVLERGNEEASRLIGTKMYLENKPAVMGWIDWSRMTKLWKRPLEESVSSPLHAVTGDLNRQVISKLYTHPWASQVDNTLSEEPKYQPRDIVAKNPAQEPSPERLRIHSAALYAVFRKIGEIRIPVSITDGSSVIARPFRMLVYNEKKLRDHLNGLEKHFDDLNRSGGLSDTSQHKPLLTSDGTNVPQQYGSTEEHTQEQIQGVINTAEAAGDPAVGDPLEEAPAETDTAETDPTEGTQAENGPAERDPAEQDSKSDDSEDEDSADSITALLHLRCLMKFFDDEIKPKLEHIASDQCSKILFNDLWYLYKPGDEVLDQAGKQALRVIQVQSPHHSGRDIESRFKSRFTDDSDDDKEEAEDRMAFKVRCTYIDYNGKKFGPVSVTHTIPPYGGVKDVDSLPLYPLRLAKDVGLRERLITRGKMLLDITKLQPMYYTGDTLDTGEDIDSQVIVDFGEALADETRQEWSPALGLTATQETNTTFRCDSICCTYLGVTDDRLTDQMLAKEFIDAMVPKTQFHAPSLILEPRPLGDMISSTGDKLKDEEFLVMTHRGFGFVLRTRKWAQLDLTNLRYENRDLRKSTLSAFDRLELPDGHRDMVRSLVTQHFRDRKTAKARDDRTDLVRGKGKGLIMLLHGAPGVGKTTTAGE</sequence>
<feature type="region of interest" description="Disordered" evidence="1">
    <location>
        <begin position="352"/>
        <end position="406"/>
    </location>
</feature>
<dbReference type="Proteomes" id="UP001392437">
    <property type="component" value="Unassembled WGS sequence"/>
</dbReference>
<dbReference type="InterPro" id="IPR054289">
    <property type="entry name" value="DUF7025"/>
</dbReference>
<dbReference type="PANTHER" id="PTHR46411">
    <property type="entry name" value="FAMILY ATPASE, PUTATIVE-RELATED"/>
    <property type="match status" value="1"/>
</dbReference>